<evidence type="ECO:0000313" key="3">
    <source>
        <dbReference type="Proteomes" id="UP001634394"/>
    </source>
</evidence>
<protein>
    <recommendedName>
        <fullName evidence="1">PRELI/MSF1 domain-containing protein</fullName>
    </recommendedName>
</protein>
<dbReference type="AlphaFoldDB" id="A0ABD3XB88"/>
<keyword evidence="3" id="KW-1185">Reference proteome</keyword>
<evidence type="ECO:0000313" key="2">
    <source>
        <dbReference type="EMBL" id="KAL3883534.1"/>
    </source>
</evidence>
<reference evidence="2 3" key="1">
    <citation type="submission" date="2024-11" db="EMBL/GenBank/DDBJ databases">
        <title>Chromosome-level genome assembly of the freshwater bivalve Anodonta woodiana.</title>
        <authorList>
            <person name="Chen X."/>
        </authorList>
    </citation>
    <scope>NUCLEOTIDE SEQUENCE [LARGE SCALE GENOMIC DNA]</scope>
    <source>
        <strain evidence="2">MN2024</strain>
        <tissue evidence="2">Gills</tissue>
    </source>
</reference>
<comment type="caution">
    <text evidence="2">The sequence shown here is derived from an EMBL/GenBank/DDBJ whole genome shotgun (WGS) entry which is preliminary data.</text>
</comment>
<gene>
    <name evidence="2" type="ORF">ACJMK2_029790</name>
</gene>
<accession>A0ABD3XB88</accession>
<dbReference type="InterPro" id="IPR006797">
    <property type="entry name" value="PRELI/MSF1_dom"/>
</dbReference>
<proteinExistence type="predicted"/>
<organism evidence="2 3">
    <name type="scientific">Sinanodonta woodiana</name>
    <name type="common">Chinese pond mussel</name>
    <name type="synonym">Anodonta woodiana</name>
    <dbReference type="NCBI Taxonomy" id="1069815"/>
    <lineage>
        <taxon>Eukaryota</taxon>
        <taxon>Metazoa</taxon>
        <taxon>Spiralia</taxon>
        <taxon>Lophotrochozoa</taxon>
        <taxon>Mollusca</taxon>
        <taxon>Bivalvia</taxon>
        <taxon>Autobranchia</taxon>
        <taxon>Heteroconchia</taxon>
        <taxon>Palaeoheterodonta</taxon>
        <taxon>Unionida</taxon>
        <taxon>Unionoidea</taxon>
        <taxon>Unionidae</taxon>
        <taxon>Unioninae</taxon>
        <taxon>Sinanodonta</taxon>
    </lineage>
</organism>
<name>A0ABD3XB88_SINWO</name>
<dbReference type="InterPro" id="IPR037365">
    <property type="entry name" value="Slowmo/Ups"/>
</dbReference>
<dbReference type="Proteomes" id="UP001634394">
    <property type="component" value="Unassembled WGS sequence"/>
</dbReference>
<feature type="domain" description="PRELI/MSF1" evidence="1">
    <location>
        <begin position="2"/>
        <end position="175"/>
    </location>
</feature>
<dbReference type="PROSITE" id="PS50904">
    <property type="entry name" value="PRELI_MSF1"/>
    <property type="match status" value="1"/>
</dbReference>
<dbReference type="EMBL" id="JBJQND010000003">
    <property type="protein sequence ID" value="KAL3883534.1"/>
    <property type="molecule type" value="Genomic_DNA"/>
</dbReference>
<evidence type="ECO:0000259" key="1">
    <source>
        <dbReference type="PROSITE" id="PS50904"/>
    </source>
</evidence>
<dbReference type="PANTHER" id="PTHR11158">
    <property type="entry name" value="MSF1/PX19 RELATED"/>
    <property type="match status" value="1"/>
</dbReference>
<dbReference type="Pfam" id="PF04707">
    <property type="entry name" value="PRELI"/>
    <property type="match status" value="1"/>
</dbReference>
<sequence>MVVSFNIKHIYKYPVEFVANIHFTKYPCEEEKFVKRVDTLEHRIDPVRGIDYRRRVAVCDNVIPSILRKVNILNEAIFLLEECAWLNLRERCLHLKSRNLTWEKYAQMHETSTFKPCSENPQWTLFEQHGEIDITGLGSFGRLMEMFAEKFLQAGTKRSLSIMETLLKKRWAMVKDNMN</sequence>